<dbReference type="Gene3D" id="1.10.287.950">
    <property type="entry name" value="Methyl-accepting chemotaxis protein"/>
    <property type="match status" value="1"/>
</dbReference>
<evidence type="ECO:0000256" key="10">
    <source>
        <dbReference type="ARBA" id="ARBA00029447"/>
    </source>
</evidence>
<dbReference type="GO" id="GO:0005886">
    <property type="term" value="C:plasma membrane"/>
    <property type="evidence" value="ECO:0007669"/>
    <property type="project" value="UniProtKB-SubCell"/>
</dbReference>
<dbReference type="CDD" id="cd00130">
    <property type="entry name" value="PAS"/>
    <property type="match status" value="1"/>
</dbReference>
<comment type="subcellular location">
    <subcellularLocation>
        <location evidence="1">Cell inner membrane</location>
        <topology evidence="1">Multi-pass membrane protein</topology>
    </subcellularLocation>
</comment>
<keyword evidence="3" id="KW-0488">Methylation</keyword>
<evidence type="ECO:0000313" key="17">
    <source>
        <dbReference type="Proteomes" id="UP001223802"/>
    </source>
</evidence>
<dbReference type="InterPro" id="IPR000014">
    <property type="entry name" value="PAS"/>
</dbReference>
<feature type="domain" description="PAS" evidence="14">
    <location>
        <begin position="25"/>
        <end position="60"/>
    </location>
</feature>
<evidence type="ECO:0000256" key="8">
    <source>
        <dbReference type="ARBA" id="ARBA00023136"/>
    </source>
</evidence>
<evidence type="ECO:0000259" key="14">
    <source>
        <dbReference type="PROSITE" id="PS50112"/>
    </source>
</evidence>
<dbReference type="EMBL" id="CP118224">
    <property type="protein sequence ID" value="WMC10868.1"/>
    <property type="molecule type" value="Genomic_DNA"/>
</dbReference>
<keyword evidence="17" id="KW-1185">Reference proteome</keyword>
<dbReference type="PROSITE" id="PS50112">
    <property type="entry name" value="PAS"/>
    <property type="match status" value="1"/>
</dbReference>
<dbReference type="Pfam" id="PF08447">
    <property type="entry name" value="PAS_3"/>
    <property type="match status" value="1"/>
</dbReference>
<evidence type="ECO:0000256" key="9">
    <source>
        <dbReference type="ARBA" id="ARBA00023224"/>
    </source>
</evidence>
<dbReference type="Proteomes" id="UP001223802">
    <property type="component" value="Chromosome"/>
</dbReference>
<dbReference type="GO" id="GO:0052131">
    <property type="term" value="P:positive aerotaxis"/>
    <property type="evidence" value="ECO:0007669"/>
    <property type="project" value="UniProtKB-ARBA"/>
</dbReference>
<evidence type="ECO:0000313" key="16">
    <source>
        <dbReference type="EMBL" id="WMC10868.1"/>
    </source>
</evidence>
<dbReference type="PANTHER" id="PTHR32089">
    <property type="entry name" value="METHYL-ACCEPTING CHEMOTAXIS PROTEIN MCPB"/>
    <property type="match status" value="1"/>
</dbReference>
<evidence type="ECO:0000256" key="3">
    <source>
        <dbReference type="ARBA" id="ARBA00022481"/>
    </source>
</evidence>
<dbReference type="SUPFAM" id="SSF55785">
    <property type="entry name" value="PYP-like sensor domain (PAS domain)"/>
    <property type="match status" value="1"/>
</dbReference>
<dbReference type="InterPro" id="IPR004090">
    <property type="entry name" value="Chemotax_Me-accpt_rcpt"/>
</dbReference>
<evidence type="ECO:0000256" key="11">
    <source>
        <dbReference type="PROSITE-ProRule" id="PRU00284"/>
    </source>
</evidence>
<name>A0AA50QAC5_9GAMM</name>
<gene>
    <name evidence="16" type="ORF">PU634_00450</name>
</gene>
<feature type="domain" description="T-SNARE coiled-coil homology" evidence="15">
    <location>
        <begin position="432"/>
        <end position="474"/>
    </location>
</feature>
<dbReference type="SMART" id="SM00283">
    <property type="entry name" value="MA"/>
    <property type="match status" value="1"/>
</dbReference>
<feature type="domain" description="Methyl-accepting transducer" evidence="13">
    <location>
        <begin position="245"/>
        <end position="481"/>
    </location>
</feature>
<evidence type="ECO:0000256" key="7">
    <source>
        <dbReference type="ARBA" id="ARBA00022989"/>
    </source>
</evidence>
<dbReference type="FunFam" id="1.10.287.950:FF:000001">
    <property type="entry name" value="Methyl-accepting chemotaxis sensory transducer"/>
    <property type="match status" value="1"/>
</dbReference>
<evidence type="ECO:0000256" key="2">
    <source>
        <dbReference type="ARBA" id="ARBA00022475"/>
    </source>
</evidence>
<evidence type="ECO:0000259" key="13">
    <source>
        <dbReference type="PROSITE" id="PS50111"/>
    </source>
</evidence>
<keyword evidence="4" id="KW-0145">Chemotaxis</keyword>
<dbReference type="SUPFAM" id="SSF58104">
    <property type="entry name" value="Methyl-accepting chemotaxis protein (MCP) signaling domain"/>
    <property type="match status" value="1"/>
</dbReference>
<dbReference type="AlphaFoldDB" id="A0AA50QAC5"/>
<keyword evidence="7" id="KW-1133">Transmembrane helix</keyword>
<dbReference type="Pfam" id="PF00015">
    <property type="entry name" value="MCPsignal"/>
    <property type="match status" value="1"/>
</dbReference>
<evidence type="ECO:0000256" key="5">
    <source>
        <dbReference type="ARBA" id="ARBA00022519"/>
    </source>
</evidence>
<dbReference type="KEGG" id="ope:PU634_00450"/>
<dbReference type="RefSeq" id="WP_306762125.1">
    <property type="nucleotide sequence ID" value="NZ_CP118224.1"/>
</dbReference>
<sequence length="517" mass="55889">MRENLPVTHRERTFDASERLVSTTDIHGNILHCNDAFVNVSGYPREELIGQPHNLVRHPDMPPAAFKVMWEHLKAGQPWMGLVKNRCKNGDHYWVDAYVSPITEGGKVVGFESVRACPDREDVARAERLYARLRAGASLPRASILSRPWCWLGAAQLPVAALLVSGNTDAAVMLELLSLAAFGGWVSHWHRHTLIRLDELLGGAFRHELAVHTHSREQGMLGRLKAGIRSEKARLTATITRIEDAAGQVTRSSDSGQARSRQARNGMAGLRQETEQVATAMHEMSASINDVTAHVQETATQADRASQMAYQGLEMAGVTREAIAGLKNTVDDIGAEVQRLAQQITGIAQVADMIETLSEQTNLLALNAAIEAARAGEQGRGFAVVADEVRRLAARTRESTGEIHRIVAELSDRAGSSVAVAEQGKIGAEAGLGRVVETEKSLSGITSAVSRIADMSMQMATAVEQQARVAEDINRQAVHMASLSDSGLAQADSAAGSMAELQSVAGELHDLVVRLRR</sequence>
<dbReference type="InterPro" id="IPR035965">
    <property type="entry name" value="PAS-like_dom_sf"/>
</dbReference>
<dbReference type="PROSITE" id="PS50111">
    <property type="entry name" value="CHEMOTAXIS_TRANSDUC_2"/>
    <property type="match status" value="1"/>
</dbReference>
<keyword evidence="9 11" id="KW-0807">Transducer</keyword>
<dbReference type="PRINTS" id="PR00260">
    <property type="entry name" value="CHEMTRNSDUCR"/>
</dbReference>
<dbReference type="FunFam" id="3.30.450.20:FF:000046">
    <property type="entry name" value="Aerotaxis sensor receptor"/>
    <property type="match status" value="1"/>
</dbReference>
<dbReference type="InterPro" id="IPR000727">
    <property type="entry name" value="T_SNARE_dom"/>
</dbReference>
<keyword evidence="5" id="KW-0997">Cell inner membrane</keyword>
<evidence type="ECO:0000256" key="6">
    <source>
        <dbReference type="ARBA" id="ARBA00022692"/>
    </source>
</evidence>
<evidence type="ECO:0000259" key="15">
    <source>
        <dbReference type="PROSITE" id="PS50192"/>
    </source>
</evidence>
<dbReference type="Gene3D" id="3.30.450.20">
    <property type="entry name" value="PAS domain"/>
    <property type="match status" value="1"/>
</dbReference>
<evidence type="ECO:0000256" key="12">
    <source>
        <dbReference type="SAM" id="MobiDB-lite"/>
    </source>
</evidence>
<dbReference type="InterPro" id="IPR013655">
    <property type="entry name" value="PAS_fold_3"/>
</dbReference>
<proteinExistence type="inferred from homology"/>
<keyword evidence="8" id="KW-0472">Membrane</keyword>
<feature type="region of interest" description="Disordered" evidence="12">
    <location>
        <begin position="247"/>
        <end position="268"/>
    </location>
</feature>
<keyword evidence="2" id="KW-1003">Cell membrane</keyword>
<protein>
    <submittedName>
        <fullName evidence="16">PAS domain-containing methyl-accepting chemotaxis protein</fullName>
    </submittedName>
</protein>
<dbReference type="CDD" id="cd11386">
    <property type="entry name" value="MCP_signal"/>
    <property type="match status" value="1"/>
</dbReference>
<dbReference type="GO" id="GO:0004888">
    <property type="term" value="F:transmembrane signaling receptor activity"/>
    <property type="evidence" value="ECO:0007669"/>
    <property type="project" value="InterPro"/>
</dbReference>
<dbReference type="InterPro" id="IPR004089">
    <property type="entry name" value="MCPsignal_dom"/>
</dbReference>
<evidence type="ECO:0000256" key="1">
    <source>
        <dbReference type="ARBA" id="ARBA00004429"/>
    </source>
</evidence>
<dbReference type="GO" id="GO:0007165">
    <property type="term" value="P:signal transduction"/>
    <property type="evidence" value="ECO:0007669"/>
    <property type="project" value="UniProtKB-KW"/>
</dbReference>
<dbReference type="PANTHER" id="PTHR32089:SF74">
    <property type="entry name" value="METHYL-ACCEPTING CHEMOTAXIS PROTEIN AER"/>
    <property type="match status" value="1"/>
</dbReference>
<comment type="similarity">
    <text evidence="10">Belongs to the methyl-accepting chemotaxis (MCP) protein family.</text>
</comment>
<reference evidence="16 17" key="1">
    <citation type="submission" date="2023-02" db="EMBL/GenBank/DDBJ databases">
        <title>Complete genome sequence of a novel bacterium Oceanimonas sp. NTOU-MSR1 isolated from marine coast sediment.</title>
        <authorList>
            <person name="Yang H.-T."/>
            <person name="Chen Y.-L."/>
            <person name="Ho Y.-N."/>
        </authorList>
    </citation>
    <scope>NUCLEOTIDE SEQUENCE [LARGE SCALE GENOMIC DNA]</scope>
    <source>
        <strain evidence="16 17">NTOU-MSR1</strain>
    </source>
</reference>
<dbReference type="NCBIfam" id="TIGR00229">
    <property type="entry name" value="sensory_box"/>
    <property type="match status" value="1"/>
</dbReference>
<evidence type="ECO:0000256" key="4">
    <source>
        <dbReference type="ARBA" id="ARBA00022500"/>
    </source>
</evidence>
<keyword evidence="6" id="KW-0812">Transmembrane</keyword>
<feature type="compositionally biased region" description="Polar residues" evidence="12">
    <location>
        <begin position="249"/>
        <end position="260"/>
    </location>
</feature>
<organism evidence="16 17">
    <name type="scientific">Oceanimonas pelagia</name>
    <dbReference type="NCBI Taxonomy" id="3028314"/>
    <lineage>
        <taxon>Bacteria</taxon>
        <taxon>Pseudomonadati</taxon>
        <taxon>Pseudomonadota</taxon>
        <taxon>Gammaproteobacteria</taxon>
        <taxon>Aeromonadales</taxon>
        <taxon>Aeromonadaceae</taxon>
        <taxon>Oceanimonas</taxon>
    </lineage>
</organism>
<dbReference type="PROSITE" id="PS50192">
    <property type="entry name" value="T_SNARE"/>
    <property type="match status" value="1"/>
</dbReference>
<dbReference type="SMART" id="SM00091">
    <property type="entry name" value="PAS"/>
    <property type="match status" value="1"/>
</dbReference>
<accession>A0AA50QAC5</accession>